<sequence length="273" mass="31746">MDVKFLIILLSLYLNLTLETEQLNLINRNKLKHSPRANVYEAFSNDSEESVKIINYDDGNSLEKAIILTEPSMTANSTQLSDLVFPSKQIPKNRLLVKAITRKGIRQNIILQQPKFNITRQTVAPTLIKNYRQRRVLLKKQYQKKVNEEKLFGLIENNASKISNKTKNTGRVFPNQQGRKTEKTNVHWRLSDKVLNKNIFNNKSIPRLFLHHSKFKKIFRIPVIANSESSSIEEISPYEYFEQIHTFSDRVKSERVIPLKSNSNKNKNVPLNN</sequence>
<organism evidence="1 2">
    <name type="scientific">Rhabditophanes sp. KR3021</name>
    <dbReference type="NCBI Taxonomy" id="114890"/>
    <lineage>
        <taxon>Eukaryota</taxon>
        <taxon>Metazoa</taxon>
        <taxon>Ecdysozoa</taxon>
        <taxon>Nematoda</taxon>
        <taxon>Chromadorea</taxon>
        <taxon>Rhabditida</taxon>
        <taxon>Tylenchina</taxon>
        <taxon>Panagrolaimomorpha</taxon>
        <taxon>Strongyloidoidea</taxon>
        <taxon>Alloionematidae</taxon>
        <taxon>Rhabditophanes</taxon>
    </lineage>
</organism>
<dbReference type="Proteomes" id="UP000095286">
    <property type="component" value="Unplaced"/>
</dbReference>
<reference evidence="2" key="1">
    <citation type="submission" date="2016-11" db="UniProtKB">
        <authorList>
            <consortium name="WormBaseParasite"/>
        </authorList>
    </citation>
    <scope>IDENTIFICATION</scope>
    <source>
        <strain evidence="2">KR3021</strain>
    </source>
</reference>
<dbReference type="WBParaSite" id="RSKR_0001170950.1">
    <property type="protein sequence ID" value="RSKR_0001170950.1"/>
    <property type="gene ID" value="RSKR_0001170950"/>
</dbReference>
<protein>
    <submittedName>
        <fullName evidence="2">Uncharacterized protein</fullName>
    </submittedName>
</protein>
<name>A0AC35UHT6_9BILA</name>
<evidence type="ECO:0000313" key="1">
    <source>
        <dbReference type="Proteomes" id="UP000095286"/>
    </source>
</evidence>
<proteinExistence type="predicted"/>
<evidence type="ECO:0000313" key="2">
    <source>
        <dbReference type="WBParaSite" id="RSKR_0001170950.1"/>
    </source>
</evidence>
<accession>A0AC35UHT6</accession>